<dbReference type="AlphaFoldDB" id="A0ABD2CP47"/>
<proteinExistence type="predicted"/>
<keyword evidence="2" id="KW-1185">Reference proteome</keyword>
<dbReference type="Proteomes" id="UP001607303">
    <property type="component" value="Unassembled WGS sequence"/>
</dbReference>
<protein>
    <submittedName>
        <fullName evidence="1">Uncharacterized protein</fullName>
    </submittedName>
</protein>
<reference evidence="1 2" key="1">
    <citation type="journal article" date="2024" name="Ann. Entomol. Soc. Am.">
        <title>Genomic analyses of the southern and eastern yellowjacket wasps (Hymenoptera: Vespidae) reveal evolutionary signatures of social life.</title>
        <authorList>
            <person name="Catto M.A."/>
            <person name="Caine P.B."/>
            <person name="Orr S.E."/>
            <person name="Hunt B.G."/>
            <person name="Goodisman M.A.D."/>
        </authorList>
    </citation>
    <scope>NUCLEOTIDE SEQUENCE [LARGE SCALE GENOMIC DNA]</scope>
    <source>
        <strain evidence="1">232</strain>
        <tissue evidence="1">Head and thorax</tissue>
    </source>
</reference>
<evidence type="ECO:0000313" key="2">
    <source>
        <dbReference type="Proteomes" id="UP001607303"/>
    </source>
</evidence>
<accession>A0ABD2CP47</accession>
<organism evidence="1 2">
    <name type="scientific">Vespula maculifrons</name>
    <name type="common">Eastern yellow jacket</name>
    <name type="synonym">Wasp</name>
    <dbReference type="NCBI Taxonomy" id="7453"/>
    <lineage>
        <taxon>Eukaryota</taxon>
        <taxon>Metazoa</taxon>
        <taxon>Ecdysozoa</taxon>
        <taxon>Arthropoda</taxon>
        <taxon>Hexapoda</taxon>
        <taxon>Insecta</taxon>
        <taxon>Pterygota</taxon>
        <taxon>Neoptera</taxon>
        <taxon>Endopterygota</taxon>
        <taxon>Hymenoptera</taxon>
        <taxon>Apocrita</taxon>
        <taxon>Aculeata</taxon>
        <taxon>Vespoidea</taxon>
        <taxon>Vespidae</taxon>
        <taxon>Vespinae</taxon>
        <taxon>Vespula</taxon>
    </lineage>
</organism>
<sequence length="73" mass="8280">MTVPSAVAIPEARRNVEWSTDQRPTYDHNARGNLASKARDAFHRSSSISTRLPVQRIYPPHVHLGNGELYRRA</sequence>
<comment type="caution">
    <text evidence="1">The sequence shown here is derived from an EMBL/GenBank/DDBJ whole genome shotgun (WGS) entry which is preliminary data.</text>
</comment>
<evidence type="ECO:0000313" key="1">
    <source>
        <dbReference type="EMBL" id="KAL2746888.1"/>
    </source>
</evidence>
<name>A0ABD2CP47_VESMC</name>
<gene>
    <name evidence="1" type="ORF">V1477_005258</name>
</gene>
<dbReference type="EMBL" id="JAYRBN010000037">
    <property type="protein sequence ID" value="KAL2746888.1"/>
    <property type="molecule type" value="Genomic_DNA"/>
</dbReference>